<dbReference type="AlphaFoldDB" id="A0AAN8ME32"/>
<dbReference type="Proteomes" id="UP001356427">
    <property type="component" value="Unassembled WGS sequence"/>
</dbReference>
<name>A0AAN8ME32_9TELE</name>
<reference evidence="1 2" key="1">
    <citation type="submission" date="2021-04" db="EMBL/GenBank/DDBJ databases">
        <authorList>
            <person name="De Guttry C."/>
            <person name="Zahm M."/>
            <person name="Klopp C."/>
            <person name="Cabau C."/>
            <person name="Louis A."/>
            <person name="Berthelot C."/>
            <person name="Parey E."/>
            <person name="Roest Crollius H."/>
            <person name="Montfort J."/>
            <person name="Robinson-Rechavi M."/>
            <person name="Bucao C."/>
            <person name="Bouchez O."/>
            <person name="Gislard M."/>
            <person name="Lluch J."/>
            <person name="Milhes M."/>
            <person name="Lampietro C."/>
            <person name="Lopez Roques C."/>
            <person name="Donnadieu C."/>
            <person name="Braasch I."/>
            <person name="Desvignes T."/>
            <person name="Postlethwait J."/>
            <person name="Bobe J."/>
            <person name="Wedekind C."/>
            <person name="Guiguen Y."/>
        </authorList>
    </citation>
    <scope>NUCLEOTIDE SEQUENCE [LARGE SCALE GENOMIC DNA]</scope>
    <source>
        <strain evidence="1">Cs_M1</strain>
        <tissue evidence="1">Blood</tissue>
    </source>
</reference>
<comment type="caution">
    <text evidence="1">The sequence shown here is derived from an EMBL/GenBank/DDBJ whole genome shotgun (WGS) entry which is preliminary data.</text>
</comment>
<gene>
    <name evidence="1" type="ORF">J4Q44_G00042840</name>
</gene>
<evidence type="ECO:0000313" key="1">
    <source>
        <dbReference type="EMBL" id="KAK6324942.1"/>
    </source>
</evidence>
<evidence type="ECO:0000313" key="2">
    <source>
        <dbReference type="Proteomes" id="UP001356427"/>
    </source>
</evidence>
<protein>
    <submittedName>
        <fullName evidence="1">Uncharacterized protein</fullName>
    </submittedName>
</protein>
<organism evidence="1 2">
    <name type="scientific">Coregonus suidteri</name>
    <dbReference type="NCBI Taxonomy" id="861788"/>
    <lineage>
        <taxon>Eukaryota</taxon>
        <taxon>Metazoa</taxon>
        <taxon>Chordata</taxon>
        <taxon>Craniata</taxon>
        <taxon>Vertebrata</taxon>
        <taxon>Euteleostomi</taxon>
        <taxon>Actinopterygii</taxon>
        <taxon>Neopterygii</taxon>
        <taxon>Teleostei</taxon>
        <taxon>Protacanthopterygii</taxon>
        <taxon>Salmoniformes</taxon>
        <taxon>Salmonidae</taxon>
        <taxon>Coregoninae</taxon>
        <taxon>Coregonus</taxon>
    </lineage>
</organism>
<keyword evidence="2" id="KW-1185">Reference proteome</keyword>
<proteinExistence type="predicted"/>
<dbReference type="EMBL" id="JAGTTL010000003">
    <property type="protein sequence ID" value="KAK6324942.1"/>
    <property type="molecule type" value="Genomic_DNA"/>
</dbReference>
<accession>A0AAN8ME32</accession>
<sequence length="81" mass="9027">MQRPSLKSSETAYTAFEMVSVSSVNGPLSHLPSVRVTQCRGKWTYFRGSLLTSHQPSEENNTLETRLVTQCVNHSTTRVNG</sequence>